<protein>
    <submittedName>
        <fullName evidence="2">Uncharacterized protein</fullName>
    </submittedName>
</protein>
<reference evidence="2" key="2">
    <citation type="submission" date="2023-05" db="EMBL/GenBank/DDBJ databases">
        <authorList>
            <person name="Fouks B."/>
        </authorList>
    </citation>
    <scope>NUCLEOTIDE SEQUENCE</scope>
    <source>
        <strain evidence="2">Stay&amp;Tobe</strain>
        <tissue evidence="2">Testes</tissue>
    </source>
</reference>
<sequence length="91" mass="10795">IHNSHDGFTSLYHLLGHEKPQIRKSEPHIKQITPPNPSGNYRKMYVRFWSFKLNKLERKTSPMRYGGLRVPLGTYTWYLVLIPIWVSLRAM</sequence>
<keyword evidence="1" id="KW-0472">Membrane</keyword>
<gene>
    <name evidence="2" type="ORF">L9F63_014688</name>
</gene>
<reference evidence="2" key="1">
    <citation type="journal article" date="2023" name="IScience">
        <title>Live-bearing cockroach genome reveals convergent evolutionary mechanisms linked to viviparity in insects and beyond.</title>
        <authorList>
            <person name="Fouks B."/>
            <person name="Harrison M.C."/>
            <person name="Mikhailova A.A."/>
            <person name="Marchal E."/>
            <person name="English S."/>
            <person name="Carruthers M."/>
            <person name="Jennings E.C."/>
            <person name="Chiamaka E.L."/>
            <person name="Frigard R.A."/>
            <person name="Pippel M."/>
            <person name="Attardo G.M."/>
            <person name="Benoit J.B."/>
            <person name="Bornberg-Bauer E."/>
            <person name="Tobe S.S."/>
        </authorList>
    </citation>
    <scope>NUCLEOTIDE SEQUENCE</scope>
    <source>
        <strain evidence="2">Stay&amp;Tobe</strain>
    </source>
</reference>
<keyword evidence="3" id="KW-1185">Reference proteome</keyword>
<dbReference type="Proteomes" id="UP001233999">
    <property type="component" value="Unassembled WGS sequence"/>
</dbReference>
<feature type="non-terminal residue" evidence="2">
    <location>
        <position position="1"/>
    </location>
</feature>
<feature type="non-terminal residue" evidence="2">
    <location>
        <position position="91"/>
    </location>
</feature>
<accession>A0AAD8EL53</accession>
<organism evidence="2 3">
    <name type="scientific">Diploptera punctata</name>
    <name type="common">Pacific beetle cockroach</name>
    <dbReference type="NCBI Taxonomy" id="6984"/>
    <lineage>
        <taxon>Eukaryota</taxon>
        <taxon>Metazoa</taxon>
        <taxon>Ecdysozoa</taxon>
        <taxon>Arthropoda</taxon>
        <taxon>Hexapoda</taxon>
        <taxon>Insecta</taxon>
        <taxon>Pterygota</taxon>
        <taxon>Neoptera</taxon>
        <taxon>Polyneoptera</taxon>
        <taxon>Dictyoptera</taxon>
        <taxon>Blattodea</taxon>
        <taxon>Blaberoidea</taxon>
        <taxon>Blaberidae</taxon>
        <taxon>Diplopterinae</taxon>
        <taxon>Diploptera</taxon>
    </lineage>
</organism>
<dbReference type="EMBL" id="JASPKZ010003090">
    <property type="protein sequence ID" value="KAJ9593879.1"/>
    <property type="molecule type" value="Genomic_DNA"/>
</dbReference>
<comment type="caution">
    <text evidence="2">The sequence shown here is derived from an EMBL/GenBank/DDBJ whole genome shotgun (WGS) entry which is preliminary data.</text>
</comment>
<feature type="transmembrane region" description="Helical" evidence="1">
    <location>
        <begin position="68"/>
        <end position="88"/>
    </location>
</feature>
<dbReference type="AlphaFoldDB" id="A0AAD8EL53"/>
<evidence type="ECO:0000313" key="3">
    <source>
        <dbReference type="Proteomes" id="UP001233999"/>
    </source>
</evidence>
<name>A0AAD8EL53_DIPPU</name>
<keyword evidence="1" id="KW-0812">Transmembrane</keyword>
<evidence type="ECO:0000313" key="2">
    <source>
        <dbReference type="EMBL" id="KAJ9593879.1"/>
    </source>
</evidence>
<proteinExistence type="predicted"/>
<keyword evidence="1" id="KW-1133">Transmembrane helix</keyword>
<evidence type="ECO:0000256" key="1">
    <source>
        <dbReference type="SAM" id="Phobius"/>
    </source>
</evidence>